<comment type="caution">
    <text evidence="1">The sequence shown here is derived from an EMBL/GenBank/DDBJ whole genome shotgun (WGS) entry which is preliminary data.</text>
</comment>
<organism evidence="1 2">
    <name type="scientific">Streptomyces siamensis</name>
    <dbReference type="NCBI Taxonomy" id="1274986"/>
    <lineage>
        <taxon>Bacteria</taxon>
        <taxon>Bacillati</taxon>
        <taxon>Actinomycetota</taxon>
        <taxon>Actinomycetes</taxon>
        <taxon>Kitasatosporales</taxon>
        <taxon>Streptomycetaceae</taxon>
        <taxon>Streptomyces</taxon>
    </lineage>
</organism>
<name>A0ABP9IGH1_9ACTN</name>
<evidence type="ECO:0008006" key="3">
    <source>
        <dbReference type="Google" id="ProtNLM"/>
    </source>
</evidence>
<sequence length="212" mass="21592">MRASGSGRGSIGAVCALVLALAVLCGCQRWTNSGSAQDTPGTAAASKRPSGYGAEFLARDECSSFGTTSFTEVPCSSERAAARVVARYDGKVADGPSCPATTDFVLHISETRPSSDEDGDGAIPQGYACMRKLEPPHPGDPGGGGGPRTVVGDCVYGAGTGQVRETACDGKGKNPPEYKVTSAVTTRAKCPASTELYVQLGGDRPVGCARPV</sequence>
<dbReference type="PROSITE" id="PS51257">
    <property type="entry name" value="PROKAR_LIPOPROTEIN"/>
    <property type="match status" value="1"/>
</dbReference>
<dbReference type="RefSeq" id="WP_345641246.1">
    <property type="nucleotide sequence ID" value="NZ_BAABKB010000002.1"/>
</dbReference>
<proteinExistence type="predicted"/>
<protein>
    <recommendedName>
        <fullName evidence="3">Lipoprotein</fullName>
    </recommendedName>
</protein>
<reference evidence="2" key="1">
    <citation type="journal article" date="2019" name="Int. J. Syst. Evol. Microbiol.">
        <title>The Global Catalogue of Microorganisms (GCM) 10K type strain sequencing project: providing services to taxonomists for standard genome sequencing and annotation.</title>
        <authorList>
            <consortium name="The Broad Institute Genomics Platform"/>
            <consortium name="The Broad Institute Genome Sequencing Center for Infectious Disease"/>
            <person name="Wu L."/>
            <person name="Ma J."/>
        </authorList>
    </citation>
    <scope>NUCLEOTIDE SEQUENCE [LARGE SCALE GENOMIC DNA]</scope>
    <source>
        <strain evidence="2">JCM 18409</strain>
    </source>
</reference>
<gene>
    <name evidence="1" type="ORF">GCM10023335_08200</name>
</gene>
<evidence type="ECO:0000313" key="1">
    <source>
        <dbReference type="EMBL" id="GAA4997516.1"/>
    </source>
</evidence>
<keyword evidence="2" id="KW-1185">Reference proteome</keyword>
<dbReference type="Proteomes" id="UP001501759">
    <property type="component" value="Unassembled WGS sequence"/>
</dbReference>
<evidence type="ECO:0000313" key="2">
    <source>
        <dbReference type="Proteomes" id="UP001501759"/>
    </source>
</evidence>
<accession>A0ABP9IGH1</accession>
<dbReference type="EMBL" id="BAABKB010000002">
    <property type="protein sequence ID" value="GAA4997516.1"/>
    <property type="molecule type" value="Genomic_DNA"/>
</dbReference>